<evidence type="ECO:0000313" key="3">
    <source>
        <dbReference type="EMBL" id="MBV6546163.1"/>
    </source>
</evidence>
<organism evidence="3 4">
    <name type="scientific">Ursidibacter maritimus</name>
    <dbReference type="NCBI Taxonomy" id="1331689"/>
    <lineage>
        <taxon>Bacteria</taxon>
        <taxon>Pseudomonadati</taxon>
        <taxon>Pseudomonadota</taxon>
        <taxon>Gammaproteobacteria</taxon>
        <taxon>Pasteurellales</taxon>
        <taxon>Pasteurellaceae</taxon>
        <taxon>Ursidibacter</taxon>
    </lineage>
</organism>
<keyword evidence="5" id="KW-1185">Reference proteome</keyword>
<feature type="transmembrane region" description="Helical" evidence="1">
    <location>
        <begin position="21"/>
        <end position="39"/>
    </location>
</feature>
<accession>A0A949WLD0</accession>
<name>A0A949WLD0_9PAST</name>
<dbReference type="Proteomes" id="UP001196379">
    <property type="component" value="Unassembled WGS sequence"/>
</dbReference>
<comment type="caution">
    <text evidence="3">The sequence shown here is derived from an EMBL/GenBank/DDBJ whole genome shotgun (WGS) entry which is preliminary data.</text>
</comment>
<reference evidence="3 5" key="1">
    <citation type="journal article" date="2021" name="Mol. Ecol.">
        <title>Polar bear-adapted Ursidibacter maritimus are remarkably conserved after generations in captivity.</title>
        <authorList>
            <person name="Espinosa-Gongora C."/>
            <person name="Hansen M.J."/>
            <person name="Bertelsen M.F."/>
            <person name="Bojesen A.M."/>
        </authorList>
    </citation>
    <scope>NUCLEOTIDE SEQUENCE</scope>
    <source>
        <strain evidence="3">Pb43105x</strain>
        <strain evidence="2 5">Pb43106</strain>
    </source>
</reference>
<dbReference type="EMBL" id="JABUMC010000003">
    <property type="protein sequence ID" value="MBV6546163.1"/>
    <property type="molecule type" value="Genomic_DNA"/>
</dbReference>
<dbReference type="Proteomes" id="UP000732858">
    <property type="component" value="Unassembled WGS sequence"/>
</dbReference>
<keyword evidence="1" id="KW-0472">Membrane</keyword>
<sequence length="115" mass="13101">MSGVEKTNSNVIKVLLSSIKVITMSVLFLLIIFLFAYIALQYGVKIESLVSSVRTHWLIWLFIRFVIYGLGAFLLFYIYRRTKGNIPSEYKRLVKAAIISVLVIESINLAQLLGE</sequence>
<dbReference type="RefSeq" id="WP_157402550.1">
    <property type="nucleotide sequence ID" value="NZ_JABULY010000001.1"/>
</dbReference>
<protein>
    <submittedName>
        <fullName evidence="3">Uncharacterized protein</fullName>
    </submittedName>
</protein>
<dbReference type="AlphaFoldDB" id="A0A949WLD0"/>
<dbReference type="EMBL" id="JABULY010000001">
    <property type="protein sequence ID" value="MBV6531053.1"/>
    <property type="molecule type" value="Genomic_DNA"/>
</dbReference>
<evidence type="ECO:0000313" key="2">
    <source>
        <dbReference type="EMBL" id="MBV6531053.1"/>
    </source>
</evidence>
<feature type="transmembrane region" description="Helical" evidence="1">
    <location>
        <begin position="92"/>
        <end position="113"/>
    </location>
</feature>
<gene>
    <name evidence="2" type="ORF">HT657_02635</name>
    <name evidence="3" type="ORF">HT672_02460</name>
</gene>
<keyword evidence="1" id="KW-0812">Transmembrane</keyword>
<proteinExistence type="predicted"/>
<evidence type="ECO:0000256" key="1">
    <source>
        <dbReference type="SAM" id="Phobius"/>
    </source>
</evidence>
<dbReference type="GeneID" id="65548360"/>
<feature type="transmembrane region" description="Helical" evidence="1">
    <location>
        <begin position="59"/>
        <end position="80"/>
    </location>
</feature>
<evidence type="ECO:0000313" key="5">
    <source>
        <dbReference type="Proteomes" id="UP001196379"/>
    </source>
</evidence>
<keyword evidence="1" id="KW-1133">Transmembrane helix</keyword>
<evidence type="ECO:0000313" key="4">
    <source>
        <dbReference type="Proteomes" id="UP000732858"/>
    </source>
</evidence>